<gene>
    <name evidence="1" type="ORF">PsorP6_013381</name>
</gene>
<protein>
    <submittedName>
        <fullName evidence="1">Uncharacterized protein</fullName>
    </submittedName>
</protein>
<proteinExistence type="predicted"/>
<name>A0ACC0WGM7_9STRA</name>
<keyword evidence="2" id="KW-1185">Reference proteome</keyword>
<dbReference type="EMBL" id="CM047592">
    <property type="protein sequence ID" value="KAI9917240.1"/>
    <property type="molecule type" value="Genomic_DNA"/>
</dbReference>
<accession>A0ACC0WGM7</accession>
<evidence type="ECO:0000313" key="2">
    <source>
        <dbReference type="Proteomes" id="UP001163321"/>
    </source>
</evidence>
<dbReference type="Proteomes" id="UP001163321">
    <property type="component" value="Chromosome 13"/>
</dbReference>
<evidence type="ECO:0000313" key="1">
    <source>
        <dbReference type="EMBL" id="KAI9917240.1"/>
    </source>
</evidence>
<sequence length="65" mass="7374">MKFLTIVLTSIVIIRNSPVLHVLRGGGVQQYSWKLLQLQIIITMAEYIPGLTANETEIMVFRLDS</sequence>
<reference evidence="1 2" key="1">
    <citation type="journal article" date="2022" name="bioRxiv">
        <title>The genome of the oomycete Peronosclerospora sorghi, a cosmopolitan pathogen of maize and sorghum, is inflated with dispersed pseudogenes.</title>
        <authorList>
            <person name="Fletcher K."/>
            <person name="Martin F."/>
            <person name="Isakeit T."/>
            <person name="Cavanaugh K."/>
            <person name="Magill C."/>
            <person name="Michelmore R."/>
        </authorList>
    </citation>
    <scope>NUCLEOTIDE SEQUENCE [LARGE SCALE GENOMIC DNA]</scope>
    <source>
        <strain evidence="1">P6</strain>
    </source>
</reference>
<comment type="caution">
    <text evidence="1">The sequence shown here is derived from an EMBL/GenBank/DDBJ whole genome shotgun (WGS) entry which is preliminary data.</text>
</comment>
<organism evidence="1 2">
    <name type="scientific">Peronosclerospora sorghi</name>
    <dbReference type="NCBI Taxonomy" id="230839"/>
    <lineage>
        <taxon>Eukaryota</taxon>
        <taxon>Sar</taxon>
        <taxon>Stramenopiles</taxon>
        <taxon>Oomycota</taxon>
        <taxon>Peronosporomycetes</taxon>
        <taxon>Peronosporales</taxon>
        <taxon>Peronosporaceae</taxon>
        <taxon>Peronosclerospora</taxon>
    </lineage>
</organism>